<protein>
    <submittedName>
        <fullName evidence="2">DUF465 domain-containing protein</fullName>
    </submittedName>
</protein>
<proteinExistence type="predicted"/>
<gene>
    <name evidence="2" type="ORF">Q0812_05190</name>
</gene>
<feature type="coiled-coil region" evidence="1">
    <location>
        <begin position="7"/>
        <end position="55"/>
    </location>
</feature>
<dbReference type="EMBL" id="JAUKTR010000002">
    <property type="protein sequence ID" value="MDO1558818.1"/>
    <property type="molecule type" value="Genomic_DNA"/>
</dbReference>
<sequence length="56" mass="6596">MAIDARIRELGNRRRQLDAAIHQEETRPMADSLQIRTLKRQKLRLKEQIESLQAQA</sequence>
<keyword evidence="3" id="KW-1185">Reference proteome</keyword>
<accession>A0ABT8SMG0</accession>
<dbReference type="InterPro" id="IPR007420">
    <property type="entry name" value="DUF465"/>
</dbReference>
<evidence type="ECO:0000313" key="2">
    <source>
        <dbReference type="EMBL" id="MDO1558818.1"/>
    </source>
</evidence>
<reference evidence="2" key="1">
    <citation type="submission" date="2023-07" db="EMBL/GenBank/DDBJ databases">
        <title>Brevundimonas soil sp. nov., isolated from the soil of chemical plant.</title>
        <authorList>
            <person name="Wu N."/>
        </authorList>
    </citation>
    <scope>NUCLEOTIDE SEQUENCE</scope>
    <source>
        <strain evidence="2">XZ-24</strain>
    </source>
</reference>
<dbReference type="RefSeq" id="WP_302109254.1">
    <property type="nucleotide sequence ID" value="NZ_JAUKTR010000002.1"/>
</dbReference>
<dbReference type="Gene3D" id="6.10.280.50">
    <property type="match status" value="1"/>
</dbReference>
<name>A0ABT8SMG0_9CAUL</name>
<evidence type="ECO:0000313" key="3">
    <source>
        <dbReference type="Proteomes" id="UP001169063"/>
    </source>
</evidence>
<dbReference type="Pfam" id="PF04325">
    <property type="entry name" value="DUF465"/>
    <property type="match status" value="1"/>
</dbReference>
<keyword evidence="1" id="KW-0175">Coiled coil</keyword>
<organism evidence="2 3">
    <name type="scientific">Peiella sedimenti</name>
    <dbReference type="NCBI Taxonomy" id="3061083"/>
    <lineage>
        <taxon>Bacteria</taxon>
        <taxon>Pseudomonadati</taxon>
        <taxon>Pseudomonadota</taxon>
        <taxon>Alphaproteobacteria</taxon>
        <taxon>Caulobacterales</taxon>
        <taxon>Caulobacteraceae</taxon>
        <taxon>Peiella</taxon>
    </lineage>
</organism>
<comment type="caution">
    <text evidence="2">The sequence shown here is derived from an EMBL/GenBank/DDBJ whole genome shotgun (WGS) entry which is preliminary data.</text>
</comment>
<dbReference type="InterPro" id="IPR038444">
    <property type="entry name" value="DUF465_sf"/>
</dbReference>
<dbReference type="Proteomes" id="UP001169063">
    <property type="component" value="Unassembled WGS sequence"/>
</dbReference>
<evidence type="ECO:0000256" key="1">
    <source>
        <dbReference type="SAM" id="Coils"/>
    </source>
</evidence>